<dbReference type="InterPro" id="IPR006094">
    <property type="entry name" value="Oxid_FAD_bind_N"/>
</dbReference>
<dbReference type="PANTHER" id="PTHR42973">
    <property type="entry name" value="BINDING OXIDOREDUCTASE, PUTATIVE (AFU_ORTHOLOGUE AFUA_1G17690)-RELATED"/>
    <property type="match status" value="1"/>
</dbReference>
<keyword evidence="5 7" id="KW-0560">Oxidoreductase</keyword>
<dbReference type="GO" id="GO:0071949">
    <property type="term" value="F:FAD binding"/>
    <property type="evidence" value="ECO:0007669"/>
    <property type="project" value="InterPro"/>
</dbReference>
<dbReference type="InterPro" id="IPR016169">
    <property type="entry name" value="FAD-bd_PCMH_sub2"/>
</dbReference>
<dbReference type="Gene3D" id="3.30.43.10">
    <property type="entry name" value="Uridine Diphospho-n-acetylenolpyruvylglucosamine Reductase, domain 2"/>
    <property type="match status" value="1"/>
</dbReference>
<evidence type="ECO:0000256" key="4">
    <source>
        <dbReference type="ARBA" id="ARBA00022827"/>
    </source>
</evidence>
<dbReference type="PROSITE" id="PS00862">
    <property type="entry name" value="OX2_COVAL_FAD"/>
    <property type="match status" value="1"/>
</dbReference>
<keyword evidence="4" id="KW-0274">FAD</keyword>
<dbReference type="GO" id="GO:0016491">
    <property type="term" value="F:oxidoreductase activity"/>
    <property type="evidence" value="ECO:0007669"/>
    <property type="project" value="UniProtKB-KW"/>
</dbReference>
<dbReference type="EC" id="1.5.3.-" evidence="7"/>
<evidence type="ECO:0000256" key="1">
    <source>
        <dbReference type="ARBA" id="ARBA00001974"/>
    </source>
</evidence>
<keyword evidence="3" id="KW-0285">Flavoprotein</keyword>
<dbReference type="PROSITE" id="PS51387">
    <property type="entry name" value="FAD_PCMH"/>
    <property type="match status" value="1"/>
</dbReference>
<evidence type="ECO:0000256" key="3">
    <source>
        <dbReference type="ARBA" id="ARBA00022630"/>
    </source>
</evidence>
<dbReference type="InterPro" id="IPR006093">
    <property type="entry name" value="Oxy_OxRdtase_FAD_BS"/>
</dbReference>
<proteinExistence type="inferred from homology"/>
<dbReference type="HOGENOM" id="CLU_018354_10_0_11"/>
<dbReference type="SUPFAM" id="SSF56176">
    <property type="entry name" value="FAD-binding/transporter-associated domain-like"/>
    <property type="match status" value="1"/>
</dbReference>
<name>I4EQR1_MODI5</name>
<dbReference type="Gene3D" id="3.30.465.10">
    <property type="match status" value="1"/>
</dbReference>
<comment type="cofactor">
    <cofactor evidence="1">
        <name>FAD</name>
        <dbReference type="ChEBI" id="CHEBI:57692"/>
    </cofactor>
</comment>
<evidence type="ECO:0000259" key="6">
    <source>
        <dbReference type="PROSITE" id="PS51387"/>
    </source>
</evidence>
<dbReference type="eggNOG" id="COG0277">
    <property type="taxonomic scope" value="Bacteria"/>
</dbReference>
<protein>
    <submittedName>
        <fullName evidence="7">Mitomycin radical oxidase</fullName>
        <ecNumber evidence="7">1.5.3.-</ecNumber>
    </submittedName>
</protein>
<sequence length="486" mass="50139">MSITAPVPTPADDVPVLRLPTPPLPTPADVDLLRGRVHGPVYRDGDGAEDGMAAEVACWNAAVEHRPAVVVGATCAADVVAAVRWAAEHRLAVAVQATGHGPARAATGCLLVSTRRMQGVAVDPSRRSARVQAGVKWAKVLEAATEHGLTPLVGSSSDVGAIGYTVGGGMGPLGRKHGFAADHVTAVEVVTADGVLRRASADEEPELFWAVRGGKSNLGIVTAMEIGLVPGDALVGGGLFFAGEDAAAVLHAFRTWAPALPEEVTPSLAVLRLPVLEELPPPLRGQTVVHLRFASTGLDPAEADRLLAPMTTAGRILLGYVGPILPTELDSVHVDPVDPMPVWEKGMLLRELPAEAVEAFLATAGPQQQVPLIAAELRLMGGALGRPPAVPNAVSGRDAAWSLFVCGPAAPGLTEIVSAAGRGVLAALRPWAAPGCLVNFLGDVAGPDEVLAAYPPAVAERLLEVTAQVDPDRVFSHGYAVTERAA</sequence>
<evidence type="ECO:0000256" key="5">
    <source>
        <dbReference type="ARBA" id="ARBA00023002"/>
    </source>
</evidence>
<dbReference type="AlphaFoldDB" id="I4EQR1"/>
<evidence type="ECO:0000313" key="7">
    <source>
        <dbReference type="EMBL" id="CCH85724.1"/>
    </source>
</evidence>
<dbReference type="Gene3D" id="3.40.462.20">
    <property type="match status" value="1"/>
</dbReference>
<feature type="domain" description="FAD-binding PCMH-type" evidence="6">
    <location>
        <begin position="63"/>
        <end position="231"/>
    </location>
</feature>
<keyword evidence="8" id="KW-1185">Reference proteome</keyword>
<dbReference type="InterPro" id="IPR016166">
    <property type="entry name" value="FAD-bd_PCMH"/>
</dbReference>
<reference evidence="7 8" key="1">
    <citation type="journal article" date="2012" name="J. Bacteriol.">
        <title>Genome Sequence of Radiation-Resistant Modestobacter marinus Strain BC501, a Representative Actinobacterium That Thrives on Calcareous Stone Surfaces.</title>
        <authorList>
            <person name="Normand P."/>
            <person name="Gury J."/>
            <person name="Pujic P."/>
            <person name="Chouaia B."/>
            <person name="Crotti E."/>
            <person name="Brusetti L."/>
            <person name="Daffonchio D."/>
            <person name="Vacherie B."/>
            <person name="Barbe V."/>
            <person name="Medigue C."/>
            <person name="Calteau A."/>
            <person name="Ghodhbane-Gtari F."/>
            <person name="Essoussi I."/>
            <person name="Nouioui I."/>
            <person name="Abbassi-Ghozzi I."/>
            <person name="Gtari M."/>
        </authorList>
    </citation>
    <scope>NUCLEOTIDE SEQUENCE [LARGE SCALE GENOMIC DNA]</scope>
    <source>
        <strain evidence="8">BC 501</strain>
    </source>
</reference>
<organism evidence="7 8">
    <name type="scientific">Modestobacter italicus (strain DSM 44449 / CECT 9708 / BC 501)</name>
    <dbReference type="NCBI Taxonomy" id="2732864"/>
    <lineage>
        <taxon>Bacteria</taxon>
        <taxon>Bacillati</taxon>
        <taxon>Actinomycetota</taxon>
        <taxon>Actinomycetes</taxon>
        <taxon>Geodermatophilales</taxon>
        <taxon>Geodermatophilaceae</taxon>
        <taxon>Modestobacter</taxon>
    </lineage>
</organism>
<dbReference type="EMBL" id="FO203431">
    <property type="protein sequence ID" value="CCH85724.1"/>
    <property type="molecule type" value="Genomic_DNA"/>
</dbReference>
<gene>
    <name evidence="7" type="primary">mcrA</name>
    <name evidence="7" type="ordered locus">MODMU_0262</name>
</gene>
<dbReference type="PANTHER" id="PTHR42973:SF39">
    <property type="entry name" value="FAD-BINDING PCMH-TYPE DOMAIN-CONTAINING PROTEIN"/>
    <property type="match status" value="1"/>
</dbReference>
<dbReference type="InterPro" id="IPR050416">
    <property type="entry name" value="FAD-linked_Oxidoreductase"/>
</dbReference>
<dbReference type="Proteomes" id="UP000006461">
    <property type="component" value="Chromosome"/>
</dbReference>
<dbReference type="InterPro" id="IPR036318">
    <property type="entry name" value="FAD-bd_PCMH-like_sf"/>
</dbReference>
<dbReference type="KEGG" id="mmar:MODMU_0262"/>
<comment type="similarity">
    <text evidence="2">Belongs to the oxygen-dependent FAD-linked oxidoreductase family.</text>
</comment>
<evidence type="ECO:0000313" key="8">
    <source>
        <dbReference type="Proteomes" id="UP000006461"/>
    </source>
</evidence>
<evidence type="ECO:0000256" key="2">
    <source>
        <dbReference type="ARBA" id="ARBA00005466"/>
    </source>
</evidence>
<dbReference type="InterPro" id="IPR016167">
    <property type="entry name" value="FAD-bd_PCMH_sub1"/>
</dbReference>
<accession>I4EQR1</accession>
<dbReference type="Pfam" id="PF01565">
    <property type="entry name" value="FAD_binding_4"/>
    <property type="match status" value="1"/>
</dbReference>
<dbReference type="STRING" id="477641.MODMU_0262"/>